<dbReference type="PANTHER" id="PTHR41391">
    <property type="entry name" value="RESTRICTION OF TELOMERE CAPPING PROTEIN 4"/>
    <property type="match status" value="1"/>
</dbReference>
<feature type="compositionally biased region" description="Low complexity" evidence="8">
    <location>
        <begin position="768"/>
        <end position="793"/>
    </location>
</feature>
<feature type="compositionally biased region" description="Basic residues" evidence="8">
    <location>
        <begin position="872"/>
        <end position="885"/>
    </location>
</feature>
<feature type="region of interest" description="Disordered" evidence="8">
    <location>
        <begin position="143"/>
        <end position="415"/>
    </location>
</feature>
<reference evidence="10 11" key="1">
    <citation type="submission" date="2020-11" db="EMBL/GenBank/DDBJ databases">
        <title>Kefir isolates.</title>
        <authorList>
            <person name="Marcisauskas S."/>
            <person name="Kim Y."/>
            <person name="Blasche S."/>
        </authorList>
    </citation>
    <scope>NUCLEOTIDE SEQUENCE [LARGE SCALE GENOMIC DNA]</scope>
    <source>
        <strain evidence="10 11">KR</strain>
    </source>
</reference>
<dbReference type="EMBL" id="PUHQ01000054">
    <property type="protein sequence ID" value="KAG0659408.1"/>
    <property type="molecule type" value="Genomic_DNA"/>
</dbReference>
<feature type="compositionally biased region" description="Low complexity" evidence="8">
    <location>
        <begin position="695"/>
        <end position="709"/>
    </location>
</feature>
<evidence type="ECO:0000259" key="9">
    <source>
        <dbReference type="SMART" id="SM01312"/>
    </source>
</evidence>
<comment type="function">
    <text evidence="1">May be involved in a process influencing telomere capping.</text>
</comment>
<feature type="compositionally biased region" description="Basic residues" evidence="8">
    <location>
        <begin position="912"/>
        <end position="924"/>
    </location>
</feature>
<evidence type="ECO:0000256" key="8">
    <source>
        <dbReference type="SAM" id="MobiDB-lite"/>
    </source>
</evidence>
<evidence type="ECO:0000256" key="3">
    <source>
        <dbReference type="ARBA" id="ARBA00004496"/>
    </source>
</evidence>
<protein>
    <recommendedName>
        <fullName evidence="5">Restriction of telomere capping protein 4</fullName>
    </recommendedName>
</protein>
<accession>A0A9P6VYE2</accession>
<gene>
    <name evidence="10" type="ORF">C6P46_005185</name>
</gene>
<evidence type="ECO:0000256" key="7">
    <source>
        <dbReference type="ARBA" id="ARBA00023242"/>
    </source>
</evidence>
<feature type="compositionally biased region" description="Low complexity" evidence="8">
    <location>
        <begin position="740"/>
        <end position="753"/>
    </location>
</feature>
<keyword evidence="7" id="KW-0539">Nucleus</keyword>
<dbReference type="GO" id="GO:0005634">
    <property type="term" value="C:nucleus"/>
    <property type="evidence" value="ECO:0007669"/>
    <property type="project" value="UniProtKB-SubCell"/>
</dbReference>
<comment type="subcellular location">
    <subcellularLocation>
        <location evidence="3">Cytoplasm</location>
    </subcellularLocation>
    <subcellularLocation>
        <location evidence="2">Nucleus</location>
    </subcellularLocation>
</comment>
<dbReference type="InterPro" id="IPR039024">
    <property type="entry name" value="RTC4"/>
</dbReference>
<evidence type="ECO:0000256" key="4">
    <source>
        <dbReference type="ARBA" id="ARBA00009461"/>
    </source>
</evidence>
<feature type="compositionally biased region" description="Polar residues" evidence="8">
    <location>
        <begin position="18"/>
        <end position="34"/>
    </location>
</feature>
<dbReference type="PANTHER" id="PTHR41391:SF1">
    <property type="entry name" value="RESTRICTION OF TELOMERE CAPPING PROTEIN 4"/>
    <property type="match status" value="1"/>
</dbReference>
<evidence type="ECO:0000256" key="5">
    <source>
        <dbReference type="ARBA" id="ARBA00015162"/>
    </source>
</evidence>
<proteinExistence type="inferred from homology"/>
<dbReference type="InterPro" id="IPR028094">
    <property type="entry name" value="RTC4_C"/>
</dbReference>
<evidence type="ECO:0000256" key="1">
    <source>
        <dbReference type="ARBA" id="ARBA00002738"/>
    </source>
</evidence>
<keyword evidence="11" id="KW-1185">Reference proteome</keyword>
<feature type="compositionally biased region" description="Basic and acidic residues" evidence="8">
    <location>
        <begin position="162"/>
        <end position="179"/>
    </location>
</feature>
<feature type="region of interest" description="Disordered" evidence="8">
    <location>
        <begin position="619"/>
        <end position="932"/>
    </location>
</feature>
<evidence type="ECO:0000256" key="6">
    <source>
        <dbReference type="ARBA" id="ARBA00022490"/>
    </source>
</evidence>
<dbReference type="GO" id="GO:0005737">
    <property type="term" value="C:cytoplasm"/>
    <property type="evidence" value="ECO:0007669"/>
    <property type="project" value="UniProtKB-SubCell"/>
</dbReference>
<organism evidence="10 11">
    <name type="scientific">Rhodotorula mucilaginosa</name>
    <name type="common">Yeast</name>
    <name type="synonym">Rhodotorula rubra</name>
    <dbReference type="NCBI Taxonomy" id="5537"/>
    <lineage>
        <taxon>Eukaryota</taxon>
        <taxon>Fungi</taxon>
        <taxon>Dikarya</taxon>
        <taxon>Basidiomycota</taxon>
        <taxon>Pucciniomycotina</taxon>
        <taxon>Microbotryomycetes</taxon>
        <taxon>Sporidiobolales</taxon>
        <taxon>Sporidiobolaceae</taxon>
        <taxon>Rhodotorula</taxon>
    </lineage>
</organism>
<dbReference type="SMART" id="SM01312">
    <property type="entry name" value="RTC4"/>
    <property type="match status" value="1"/>
</dbReference>
<feature type="compositionally biased region" description="Basic residues" evidence="8">
    <location>
        <begin position="892"/>
        <end position="904"/>
    </location>
</feature>
<comment type="similarity">
    <text evidence="4">Belongs to the RTC4 family.</text>
</comment>
<evidence type="ECO:0000313" key="11">
    <source>
        <dbReference type="Proteomes" id="UP000777482"/>
    </source>
</evidence>
<feature type="compositionally biased region" description="Basic and acidic residues" evidence="8">
    <location>
        <begin position="280"/>
        <end position="306"/>
    </location>
</feature>
<feature type="domain" description="Restriction of telomere capping protein 4 C-terminal" evidence="9">
    <location>
        <begin position="539"/>
        <end position="643"/>
    </location>
</feature>
<evidence type="ECO:0000256" key="2">
    <source>
        <dbReference type="ARBA" id="ARBA00004123"/>
    </source>
</evidence>
<feature type="region of interest" description="Disordered" evidence="8">
    <location>
        <begin position="1"/>
        <end position="123"/>
    </location>
</feature>
<name>A0A9P6VYE2_RHOMI</name>
<dbReference type="AlphaFoldDB" id="A0A9P6VYE2"/>
<keyword evidence="6" id="KW-0963">Cytoplasm</keyword>
<dbReference type="Proteomes" id="UP000777482">
    <property type="component" value="Unassembled WGS sequence"/>
</dbReference>
<feature type="compositionally biased region" description="Acidic residues" evidence="8">
    <location>
        <begin position="851"/>
        <end position="867"/>
    </location>
</feature>
<feature type="compositionally biased region" description="Basic and acidic residues" evidence="8">
    <location>
        <begin position="389"/>
        <end position="403"/>
    </location>
</feature>
<comment type="caution">
    <text evidence="10">The sequence shown here is derived from an EMBL/GenBank/DDBJ whole genome shotgun (WGS) entry which is preliminary data.</text>
</comment>
<feature type="compositionally biased region" description="Basic residues" evidence="8">
    <location>
        <begin position="336"/>
        <end position="345"/>
    </location>
</feature>
<dbReference type="OrthoDB" id="2506625at2759"/>
<dbReference type="Pfam" id="PF14474">
    <property type="entry name" value="RTC4"/>
    <property type="match status" value="1"/>
</dbReference>
<evidence type="ECO:0000313" key="10">
    <source>
        <dbReference type="EMBL" id="KAG0659408.1"/>
    </source>
</evidence>
<sequence>MYSNYGPNKRRPGPPPTLNSGGSHYSDPYSTSRPGQAFTVPTPYGSGPDERGYPKPSTVTADNFHHAQPQPPPSTSQWNRRPEYHRNSQSHAGNGFPYRDGGVFALDDDHNLSPADMCRPPANASEAGFRHAALVDRAMDVRSRVRGAQAAQPIESPSKARRKEEKERKDRLDRQSRAEAEEEAAAKRRQARDSEQQLKQARQKSEASSSANIPRPGALVDKLVAKLPSSKRTSSASAGVPKPAAPSKLPVIDEFSKKKKEKKEQRPVQIDVSDESEGEDDRKSSRRRDDARSESKGKSRQREAKPSRLGATRRGGFDDDNGGDSDSGPSVAAHRPLLKKKRVKRLPASSESPVREPSPEKATPLLDLFKEKEDGNVTLSDSSDDEDTLERLRESRARADSRFDSPYPDFDPTQAPVNPDTLCPFCDQPLPDNPSEDLLRKKDALLNDPSARRKRTMQNSKAVRLRDGHVVRTAEFCKQHRDERIFIPEGRAQGWPAEIDWAALPGRIERLLGVHLNNIVLGKVETPFLERAHSDFARVGGKRGNAVNDLATFGVEEPGYYGPKGRKVICDAVTHLLTVTFPLLTPHRVEPLDVDFYVRRVLLPECAIELVRDDLGGSATVSRERAEQTVQDSRGYGKAMFPDVGDGEERGMTQAPVDVDIDDSTSSSDIEVEEVESVPDRTGTTSKTQRRRHPWSLSPSPHKPSSSQQSRKRKTLHVSSDNDDDDEGSVSDSHDAIATSSKSKAPSVAAPAKQGGLRMPKSFGGAGSKPSSSGSSTSAATSSRTSKASHSTGITIPDAEASEDEDLRPPPSAQHPSAKSAKSSLFASVTTPAKTGGLLDGMPSSSAIELSDSETSNDSDASLDEVVETGLAKRKRKEGRTRGRKQPSPLKREKKKKKAPKSPKQKVDQRSRSKSPQKKKRKKYAQSGGSSE</sequence>